<dbReference type="AlphaFoldDB" id="A0A151GNG6"/>
<feature type="signal peptide" evidence="1">
    <location>
        <begin position="1"/>
        <end position="25"/>
    </location>
</feature>
<feature type="chain" id="PRO_5007580744" evidence="1">
    <location>
        <begin position="26"/>
        <end position="485"/>
    </location>
</feature>
<dbReference type="EMBL" id="LAYC01000002">
    <property type="protein sequence ID" value="KYK58630.1"/>
    <property type="molecule type" value="Genomic_DNA"/>
</dbReference>
<dbReference type="Proteomes" id="UP000076580">
    <property type="component" value="Chromosome 02"/>
</dbReference>
<proteinExistence type="predicted"/>
<accession>A0A151GNG6</accession>
<keyword evidence="1" id="KW-0732">Signal</keyword>
<evidence type="ECO:0000313" key="3">
    <source>
        <dbReference type="Proteomes" id="UP000076580"/>
    </source>
</evidence>
<dbReference type="InParanoid" id="A0A151GNG6"/>
<evidence type="ECO:0000256" key="1">
    <source>
        <dbReference type="SAM" id="SignalP"/>
    </source>
</evidence>
<keyword evidence="3" id="KW-1185">Reference proteome</keyword>
<reference evidence="2 3" key="1">
    <citation type="journal article" date="2016" name="Sci. Rep.">
        <title>Insights into Adaptations to a Near-Obligate Nematode Endoparasitic Lifestyle from the Finished Genome of Drechmeria coniospora.</title>
        <authorList>
            <person name="Zhang L."/>
            <person name="Zhou Z."/>
            <person name="Guo Q."/>
            <person name="Fokkens L."/>
            <person name="Miskei M."/>
            <person name="Pocsi I."/>
            <person name="Zhang W."/>
            <person name="Chen M."/>
            <person name="Wang L."/>
            <person name="Sun Y."/>
            <person name="Donzelli B.G."/>
            <person name="Gibson D.M."/>
            <person name="Nelson D.R."/>
            <person name="Luo J.G."/>
            <person name="Rep M."/>
            <person name="Liu H."/>
            <person name="Yang S."/>
            <person name="Wang J."/>
            <person name="Krasnoff S.B."/>
            <person name="Xu Y."/>
            <person name="Molnar I."/>
            <person name="Lin M."/>
        </authorList>
    </citation>
    <scope>NUCLEOTIDE SEQUENCE [LARGE SCALE GENOMIC DNA]</scope>
    <source>
        <strain evidence="2 3">ARSEF 6962</strain>
    </source>
</reference>
<evidence type="ECO:0000313" key="2">
    <source>
        <dbReference type="EMBL" id="KYK58630.1"/>
    </source>
</evidence>
<dbReference type="GeneID" id="63718290"/>
<comment type="caution">
    <text evidence="2">The sequence shown here is derived from an EMBL/GenBank/DDBJ whole genome shotgun (WGS) entry which is preliminary data.</text>
</comment>
<protein>
    <submittedName>
        <fullName evidence="2">Uncharacterized protein</fullName>
    </submittedName>
</protein>
<name>A0A151GNG6_DRECN</name>
<organism evidence="2 3">
    <name type="scientific">Drechmeria coniospora</name>
    <name type="common">Nematophagous fungus</name>
    <name type="synonym">Meria coniospora</name>
    <dbReference type="NCBI Taxonomy" id="98403"/>
    <lineage>
        <taxon>Eukaryota</taxon>
        <taxon>Fungi</taxon>
        <taxon>Dikarya</taxon>
        <taxon>Ascomycota</taxon>
        <taxon>Pezizomycotina</taxon>
        <taxon>Sordariomycetes</taxon>
        <taxon>Hypocreomycetidae</taxon>
        <taxon>Hypocreales</taxon>
        <taxon>Ophiocordycipitaceae</taxon>
        <taxon>Drechmeria</taxon>
    </lineage>
</organism>
<dbReference type="STRING" id="98403.A0A151GNG6"/>
<gene>
    <name evidence="2" type="ORF">DCS_05647</name>
</gene>
<sequence>MHVSHLRSAWIVSTVLLGATDAASAGKRKFQLGANICSGFNTVCTGTDLACGRYYDNQQLHKVVYASQDDCFRDHGPRPRIYKQWSPPRGACVGASENCLGTDEVCGAITNATTRHTCFRFRTKGPWLQPNSQRCAQKISEPCKGTAEWCELKAESYGSVQACLNQRLPSSSAPSWFDPDAAKCENATAEACLGTTELCDRNAMVQAAAGLGGKNMQLFNDMMSSVPIRVTPRLQDAWRQYNDDKDDCIAARGRVPFSAIFSPHCDGDLASEECRGTMAWCEDDSNRGDMSVEECLKKRSTKPAKLSPWFYPQSCSEASEICQGSEGVCRKTVPAAQRADCLASRDTPYWQWKTPGTNSSDPLVLELDSGSEEYCHYHYSLMDYADEFECYAARGQDYREFSNSIFAAVVPIAEKAVLDGGAKVLQNAVLRELVDNGAMADDAVDVGKDEVRRYVSNIQSKADSMARRLVEKAIKDHQARRKGGQ</sequence>
<dbReference type="RefSeq" id="XP_040657982.1">
    <property type="nucleotide sequence ID" value="XM_040802949.1"/>
</dbReference>